<evidence type="ECO:0000256" key="1">
    <source>
        <dbReference type="SAM" id="MobiDB-lite"/>
    </source>
</evidence>
<gene>
    <name evidence="2" type="ORF">MCHLO_08063</name>
</gene>
<feature type="region of interest" description="Disordered" evidence="1">
    <location>
        <begin position="74"/>
        <end position="93"/>
    </location>
</feature>
<accession>A0ABQ0LIF2</accession>
<organism evidence="2 3">
    <name type="scientific">Mycena chlorophos</name>
    <name type="common">Agaric fungus</name>
    <name type="synonym">Agaricus chlorophos</name>
    <dbReference type="NCBI Taxonomy" id="658473"/>
    <lineage>
        <taxon>Eukaryota</taxon>
        <taxon>Fungi</taxon>
        <taxon>Dikarya</taxon>
        <taxon>Basidiomycota</taxon>
        <taxon>Agaricomycotina</taxon>
        <taxon>Agaricomycetes</taxon>
        <taxon>Agaricomycetidae</taxon>
        <taxon>Agaricales</taxon>
        <taxon>Marasmiineae</taxon>
        <taxon>Mycenaceae</taxon>
        <taxon>Mycena</taxon>
    </lineage>
</organism>
<evidence type="ECO:0000313" key="2">
    <source>
        <dbReference type="EMBL" id="GAT50870.1"/>
    </source>
</evidence>
<proteinExistence type="predicted"/>
<reference evidence="2" key="1">
    <citation type="submission" date="2014-09" db="EMBL/GenBank/DDBJ databases">
        <title>Genome sequence of the luminous mushroom Mycena chlorophos for searching fungal bioluminescence genes.</title>
        <authorList>
            <person name="Tanaka Y."/>
            <person name="Kasuga D."/>
            <person name="Oba Y."/>
            <person name="Hase S."/>
            <person name="Sato K."/>
            <person name="Oba Y."/>
            <person name="Sakakibara Y."/>
        </authorList>
    </citation>
    <scope>NUCLEOTIDE SEQUENCE</scope>
</reference>
<dbReference type="Proteomes" id="UP000815677">
    <property type="component" value="Unassembled WGS sequence"/>
</dbReference>
<protein>
    <submittedName>
        <fullName evidence="2">Uncharacterized protein</fullName>
    </submittedName>
</protein>
<feature type="compositionally biased region" description="Basic and acidic residues" evidence="1">
    <location>
        <begin position="81"/>
        <end position="93"/>
    </location>
</feature>
<sequence>MARTKETGRRTTGGPELRESGRRWLELYKEPTARRATPQFCVPRLALEQLKDENSPALRHVSLWTRKTPPYLTEPSAADSLDAHGTVKEEDDGKLLDESVKAREPCTVPAASQPQQIAWKLHEDDSLDDPLNLVDLSDYELISYLRQSALTIPRRTDKHIFCVGTATDEVVLHVRYRIVLLWAVNYIQRLLKGASSYRLKDRRWTSGWYCTSTRTRRSSRPASAMPSWKLPAVT</sequence>
<keyword evidence="3" id="KW-1185">Reference proteome</keyword>
<evidence type="ECO:0000313" key="3">
    <source>
        <dbReference type="Proteomes" id="UP000815677"/>
    </source>
</evidence>
<feature type="region of interest" description="Disordered" evidence="1">
    <location>
        <begin position="1"/>
        <end position="22"/>
    </location>
</feature>
<dbReference type="EMBL" id="DF846701">
    <property type="protein sequence ID" value="GAT50870.1"/>
    <property type="molecule type" value="Genomic_DNA"/>
</dbReference>
<name>A0ABQ0LIF2_MYCCL</name>